<name>A0A2S1SKE1_9FLAO</name>
<dbReference type="Pfam" id="PF07661">
    <property type="entry name" value="MORN_2"/>
    <property type="match status" value="1"/>
</dbReference>
<gene>
    <name evidence="1" type="ORF">HYN49_13670</name>
</gene>
<dbReference type="Proteomes" id="UP000244937">
    <property type="component" value="Chromosome"/>
</dbReference>
<reference evidence="1 2" key="1">
    <citation type="submission" date="2018-05" db="EMBL/GenBank/DDBJ databases">
        <title>Genome sequencing of Flavobacterium sp. HYN0049.</title>
        <authorList>
            <person name="Yi H."/>
            <person name="Baek C."/>
        </authorList>
    </citation>
    <scope>NUCLEOTIDE SEQUENCE [LARGE SCALE GENOMIC DNA]</scope>
    <source>
        <strain evidence="1 2">HYN0049</strain>
    </source>
</reference>
<dbReference type="EMBL" id="CP029187">
    <property type="protein sequence ID" value="AWI26865.1"/>
    <property type="molecule type" value="Genomic_DNA"/>
</dbReference>
<dbReference type="KEGG" id="fpal:HYN49_13670"/>
<dbReference type="AlphaFoldDB" id="A0A2S1SKE1"/>
<protein>
    <submittedName>
        <fullName evidence="1">Uncharacterized protein</fullName>
    </submittedName>
</protein>
<organism evidence="1 2">
    <name type="scientific">Flavobacterium pallidum</name>
    <dbReference type="NCBI Taxonomy" id="2172098"/>
    <lineage>
        <taxon>Bacteria</taxon>
        <taxon>Pseudomonadati</taxon>
        <taxon>Bacteroidota</taxon>
        <taxon>Flavobacteriia</taxon>
        <taxon>Flavobacteriales</taxon>
        <taxon>Flavobacteriaceae</taxon>
        <taxon>Flavobacterium</taxon>
    </lineage>
</organism>
<accession>A0A2S1SKE1</accession>
<proteinExistence type="predicted"/>
<dbReference type="RefSeq" id="WP_108904640.1">
    <property type="nucleotide sequence ID" value="NZ_CP029187.1"/>
</dbReference>
<sequence length="196" mass="22568">MTKFLIIPFFLTCISYSQRISYTLYLNDQCENEIKLAEIYWLEKDSVTYHSFSGEPITVPQFGIYKLIAPELDEEFEINVKENTNSDTLNLPSIKSFVHQLNGSFKKGISESAMRELRLKMSAQYFECGITCNGNKVSKYSNGKIRFIGTFENGFPIGEFKTYYQNGNIKEVSFYEADALIKSLKLYDLNGNLIQQ</sequence>
<dbReference type="SUPFAM" id="SSF82185">
    <property type="entry name" value="Histone H3 K4-specific methyltransferase SET7/9 N-terminal domain"/>
    <property type="match status" value="1"/>
</dbReference>
<dbReference type="InterPro" id="IPR011652">
    <property type="entry name" value="MORN_2"/>
</dbReference>
<dbReference type="Gene3D" id="3.90.930.1">
    <property type="match status" value="1"/>
</dbReference>
<keyword evidence="2" id="KW-1185">Reference proteome</keyword>
<evidence type="ECO:0000313" key="2">
    <source>
        <dbReference type="Proteomes" id="UP000244937"/>
    </source>
</evidence>
<evidence type="ECO:0000313" key="1">
    <source>
        <dbReference type="EMBL" id="AWI26865.1"/>
    </source>
</evidence>
<dbReference type="OrthoDB" id="1524045at2"/>